<keyword evidence="3" id="KW-1185">Reference proteome</keyword>
<comment type="caution">
    <text evidence="2">The sequence shown here is derived from an EMBL/GenBank/DDBJ whole genome shotgun (WGS) entry which is preliminary data.</text>
</comment>
<organism evidence="2 3">
    <name type="scientific">Channa striata</name>
    <name type="common">Snakehead murrel</name>
    <name type="synonym">Ophicephalus striatus</name>
    <dbReference type="NCBI Taxonomy" id="64152"/>
    <lineage>
        <taxon>Eukaryota</taxon>
        <taxon>Metazoa</taxon>
        <taxon>Chordata</taxon>
        <taxon>Craniata</taxon>
        <taxon>Vertebrata</taxon>
        <taxon>Euteleostomi</taxon>
        <taxon>Actinopterygii</taxon>
        <taxon>Neopterygii</taxon>
        <taxon>Teleostei</taxon>
        <taxon>Neoteleostei</taxon>
        <taxon>Acanthomorphata</taxon>
        <taxon>Anabantaria</taxon>
        <taxon>Anabantiformes</taxon>
        <taxon>Channoidei</taxon>
        <taxon>Channidae</taxon>
        <taxon>Channa</taxon>
    </lineage>
</organism>
<name>A0AA88IGC2_CHASR</name>
<reference evidence="2" key="1">
    <citation type="submission" date="2023-07" db="EMBL/GenBank/DDBJ databases">
        <title>Chromosome-level Genome Assembly of Striped Snakehead (Channa striata).</title>
        <authorList>
            <person name="Liu H."/>
        </authorList>
    </citation>
    <scope>NUCLEOTIDE SEQUENCE</scope>
    <source>
        <strain evidence="2">Gz</strain>
        <tissue evidence="2">Muscle</tissue>
    </source>
</reference>
<protein>
    <submittedName>
        <fullName evidence="2">Uncharacterized protein</fullName>
    </submittedName>
</protein>
<evidence type="ECO:0000313" key="2">
    <source>
        <dbReference type="EMBL" id="KAK2813470.1"/>
    </source>
</evidence>
<evidence type="ECO:0000313" key="3">
    <source>
        <dbReference type="Proteomes" id="UP001187415"/>
    </source>
</evidence>
<feature type="region of interest" description="Disordered" evidence="1">
    <location>
        <begin position="163"/>
        <end position="227"/>
    </location>
</feature>
<dbReference type="AlphaFoldDB" id="A0AA88IGC2"/>
<dbReference type="Proteomes" id="UP001187415">
    <property type="component" value="Unassembled WGS sequence"/>
</dbReference>
<accession>A0AA88IGC2</accession>
<proteinExistence type="predicted"/>
<evidence type="ECO:0000256" key="1">
    <source>
        <dbReference type="SAM" id="MobiDB-lite"/>
    </source>
</evidence>
<dbReference type="EMBL" id="JAUPFM010000093">
    <property type="protein sequence ID" value="KAK2813470.1"/>
    <property type="molecule type" value="Genomic_DNA"/>
</dbReference>
<feature type="region of interest" description="Disordered" evidence="1">
    <location>
        <begin position="273"/>
        <end position="301"/>
    </location>
</feature>
<gene>
    <name evidence="2" type="ORF">Q5P01_000839</name>
</gene>
<sequence>MDRAHAVPGEWQGVGVSDSVALGALALLLRDPSRATGAVELSTGSVRPGCSEKRAPGCWVSRALAGPGDGLGPRTQSRAGEQYALARGARIERCEAMAGSPNQPLTLSEALEVSANLSREFVTRSAKSRWQRWTRCKTFRAHVHETRRALVLPLHPATTKAWRWGGARPPEEKRRISGSVRAKGRGGERIPATACSLRPADRGRDGGPAAREVPRAAGVAQERGEIAKQSAGKKYPISWLPTVTLEELEAPSTLARRGPRWLYRMRFAQQERERARTLASPYPSEGRRRRARLAAEGFGWP</sequence>